<accession>A0A1V4QE47</accession>
<gene>
    <name evidence="1" type="ORF">BXT86_05505</name>
</gene>
<name>A0A1V4QE47_UNCW3</name>
<dbReference type="AlphaFoldDB" id="A0A1V4QE47"/>
<evidence type="ECO:0000313" key="1">
    <source>
        <dbReference type="EMBL" id="OPX17630.1"/>
    </source>
</evidence>
<proteinExistence type="predicted"/>
<dbReference type="Proteomes" id="UP000191663">
    <property type="component" value="Unassembled WGS sequence"/>
</dbReference>
<protein>
    <submittedName>
        <fullName evidence="1">Uncharacterized protein</fullName>
    </submittedName>
</protein>
<organism evidence="1 2">
    <name type="scientific">candidate division WOR-3 bacterium 4484_100</name>
    <dbReference type="NCBI Taxonomy" id="1936077"/>
    <lineage>
        <taxon>Bacteria</taxon>
        <taxon>Bacteria division WOR-3</taxon>
    </lineage>
</organism>
<evidence type="ECO:0000313" key="2">
    <source>
        <dbReference type="Proteomes" id="UP000191663"/>
    </source>
</evidence>
<reference evidence="2" key="1">
    <citation type="submission" date="2017-01" db="EMBL/GenBank/DDBJ databases">
        <title>Novel pathways for hydrocarbon cycling and metabolic interdependencies in hydrothermal sediment communities.</title>
        <authorList>
            <person name="Dombrowski N."/>
            <person name="Seitz K."/>
            <person name="Teske A."/>
            <person name="Baker B."/>
        </authorList>
    </citation>
    <scope>NUCLEOTIDE SEQUENCE [LARGE SCALE GENOMIC DNA]</scope>
</reference>
<comment type="caution">
    <text evidence="1">The sequence shown here is derived from an EMBL/GenBank/DDBJ whole genome shotgun (WGS) entry which is preliminary data.</text>
</comment>
<sequence length="247" mass="29257">MSGHLENIEQILTYIHRNLIQAFIDRTYAGGLRAQNEIRANNLYSYLLRTINEGSEINNENLNQIDERCRDELKADFELLKKRIRIGLLLKWLRGPIFEKLSEDLQHKIIFLATSYGQYQTAQVLNVERPPVELSKDDLNIIVNEYKFFETALILAIKEIKRAQKEDFDPQDYTQYFRCAIVSIDNLIAFKKTGQLNTVNSFRDKIIVATVLIYLQDEYIIKDEELNRFINFLLSMYYQFRDEHYNP</sequence>
<dbReference type="EMBL" id="MUKB01000098">
    <property type="protein sequence ID" value="OPX17630.1"/>
    <property type="molecule type" value="Genomic_DNA"/>
</dbReference>